<dbReference type="PANTHER" id="PTHR44051">
    <property type="entry name" value="GLUTATHIONE S-TRANSFERASE-RELATED"/>
    <property type="match status" value="1"/>
</dbReference>
<dbReference type="FunFam" id="3.40.30.10:FF:000039">
    <property type="entry name" value="Glutathione S-transferase domain"/>
    <property type="match status" value="1"/>
</dbReference>
<dbReference type="PROSITE" id="PS50405">
    <property type="entry name" value="GST_CTER"/>
    <property type="match status" value="1"/>
</dbReference>
<dbReference type="PROSITE" id="PS50404">
    <property type="entry name" value="GST_NTER"/>
    <property type="match status" value="1"/>
</dbReference>
<dbReference type="InterPro" id="IPR036282">
    <property type="entry name" value="Glutathione-S-Trfase_C_sf"/>
</dbReference>
<reference evidence="5" key="1">
    <citation type="submission" date="2023-10" db="EMBL/GenBank/DDBJ databases">
        <authorList>
            <person name="Noh H."/>
        </authorList>
    </citation>
    <scope>NUCLEOTIDE SEQUENCE</scope>
    <source>
        <strain evidence="5">DUCC4014</strain>
    </source>
</reference>
<dbReference type="Proteomes" id="UP000827549">
    <property type="component" value="Chromosome 4"/>
</dbReference>
<feature type="domain" description="GST N-terminal" evidence="3">
    <location>
        <begin position="4"/>
        <end position="84"/>
    </location>
</feature>
<dbReference type="SUPFAM" id="SSF52833">
    <property type="entry name" value="Thioredoxin-like"/>
    <property type="match status" value="1"/>
</dbReference>
<protein>
    <submittedName>
        <fullName evidence="5">Glutathione S-transferase GstB</fullName>
    </submittedName>
</protein>
<keyword evidence="6" id="KW-1185">Reference proteome</keyword>
<evidence type="ECO:0000259" key="4">
    <source>
        <dbReference type="PROSITE" id="PS50405"/>
    </source>
</evidence>
<sequence>MTIAPVTIWGRPPSTNVKKAVWAAEELGVAYNFELSSGIHGRNDEIRAAGNPNGLVPTLVDGDFVLWESNAIVRYLGHKYGAGTAFFPDSPEARASADKWLDWNATFLKAVWDAFYLNVRAKDKYDAEKVKASAEAVAKVITEVVEPTLKKQKYLSGDEFGFGDIALGAAAYLWFGGVPESERIALPVFDEWYARISVRPAFKKAVAVPW</sequence>
<evidence type="ECO:0000313" key="6">
    <source>
        <dbReference type="Proteomes" id="UP000827549"/>
    </source>
</evidence>
<dbReference type="Pfam" id="PF13417">
    <property type="entry name" value="GST_N_3"/>
    <property type="match status" value="1"/>
</dbReference>
<dbReference type="SUPFAM" id="SSF47616">
    <property type="entry name" value="GST C-terminal domain-like"/>
    <property type="match status" value="1"/>
</dbReference>
<dbReference type="InterPro" id="IPR036249">
    <property type="entry name" value="Thioredoxin-like_sf"/>
</dbReference>
<evidence type="ECO:0000256" key="2">
    <source>
        <dbReference type="ARBA" id="ARBA00022679"/>
    </source>
</evidence>
<organism evidence="5 6">
    <name type="scientific">Vanrija pseudolonga</name>
    <dbReference type="NCBI Taxonomy" id="143232"/>
    <lineage>
        <taxon>Eukaryota</taxon>
        <taxon>Fungi</taxon>
        <taxon>Dikarya</taxon>
        <taxon>Basidiomycota</taxon>
        <taxon>Agaricomycotina</taxon>
        <taxon>Tremellomycetes</taxon>
        <taxon>Trichosporonales</taxon>
        <taxon>Trichosporonaceae</taxon>
        <taxon>Vanrija</taxon>
    </lineage>
</organism>
<dbReference type="SFLD" id="SFLDS00019">
    <property type="entry name" value="Glutathione_Transferase_(cytos"/>
    <property type="match status" value="1"/>
</dbReference>
<dbReference type="AlphaFoldDB" id="A0AAF0YFA7"/>
<dbReference type="InterPro" id="IPR004046">
    <property type="entry name" value="GST_C"/>
</dbReference>
<dbReference type="InterPro" id="IPR004045">
    <property type="entry name" value="Glutathione_S-Trfase_N"/>
</dbReference>
<evidence type="ECO:0000259" key="3">
    <source>
        <dbReference type="PROSITE" id="PS50404"/>
    </source>
</evidence>
<dbReference type="Gene3D" id="3.40.30.10">
    <property type="entry name" value="Glutaredoxin"/>
    <property type="match status" value="1"/>
</dbReference>
<comment type="similarity">
    <text evidence="1">Belongs to the GST superfamily.</text>
</comment>
<dbReference type="SFLD" id="SFLDG00358">
    <property type="entry name" value="Main_(cytGST)"/>
    <property type="match status" value="1"/>
</dbReference>
<dbReference type="RefSeq" id="XP_062628495.1">
    <property type="nucleotide sequence ID" value="XM_062772511.1"/>
</dbReference>
<dbReference type="InterPro" id="IPR010987">
    <property type="entry name" value="Glutathione-S-Trfase_C-like"/>
</dbReference>
<dbReference type="EMBL" id="CP086717">
    <property type="protein sequence ID" value="WOO82463.1"/>
    <property type="molecule type" value="Genomic_DNA"/>
</dbReference>
<evidence type="ECO:0000313" key="5">
    <source>
        <dbReference type="EMBL" id="WOO82463.1"/>
    </source>
</evidence>
<keyword evidence="2" id="KW-0808">Transferase</keyword>
<proteinExistence type="inferred from homology"/>
<dbReference type="PANTHER" id="PTHR44051:SF19">
    <property type="entry name" value="DISULFIDE-BOND OXIDOREDUCTASE YFCG"/>
    <property type="match status" value="1"/>
</dbReference>
<accession>A0AAF0YFA7</accession>
<dbReference type="Pfam" id="PF00043">
    <property type="entry name" value="GST_C"/>
    <property type="match status" value="1"/>
</dbReference>
<dbReference type="SFLD" id="SFLDG01150">
    <property type="entry name" value="Main.1:_Beta-like"/>
    <property type="match status" value="1"/>
</dbReference>
<gene>
    <name evidence="5" type="primary">gstB_1</name>
    <name evidence="5" type="ORF">LOC62_04G005951</name>
</gene>
<dbReference type="InterPro" id="IPR040079">
    <property type="entry name" value="Glutathione_S-Trfase"/>
</dbReference>
<dbReference type="GeneID" id="87809178"/>
<dbReference type="GO" id="GO:0016740">
    <property type="term" value="F:transferase activity"/>
    <property type="evidence" value="ECO:0007669"/>
    <property type="project" value="UniProtKB-KW"/>
</dbReference>
<evidence type="ECO:0000256" key="1">
    <source>
        <dbReference type="ARBA" id="ARBA00007409"/>
    </source>
</evidence>
<name>A0AAF0YFA7_9TREE</name>
<dbReference type="Gene3D" id="1.20.1050.10">
    <property type="match status" value="1"/>
</dbReference>
<feature type="domain" description="GST C-terminal" evidence="4">
    <location>
        <begin position="90"/>
        <end position="210"/>
    </location>
</feature>